<evidence type="ECO:0000256" key="5">
    <source>
        <dbReference type="ARBA" id="ARBA00022485"/>
    </source>
</evidence>
<evidence type="ECO:0000256" key="4">
    <source>
        <dbReference type="ARBA" id="ARBA00019403"/>
    </source>
</evidence>
<keyword evidence="6" id="KW-0479">Metal-binding</keyword>
<sequence length="289" mass="31188">MRLLKNDMMASELQSPSPDALAALLDWYVANDVDVAIEEEPVNRLVARVAEEAAPEPAHRPLPSFEPAARPHPQATVAAAIATAMSPEADALAAREAAASADTLEALKDVLTRFEGCALKTTAKSLVFASGNPAARVMLVGDPPGRDEDLQGEPFVGPPGPLLDRMLAAIGLSRAEVCLTNIVPWRPPGNRAPTPQETAICRPFLDRQIELVDPDFLVCLGPMAAKELLPTNEGLLRVRGQWFPYDTGKRKIQAMATLHPAYLLLQPLQKRLVWRDLLVLKAALDAAPV</sequence>
<name>A0ABV2QXY4_9HYPH</name>
<keyword evidence="14" id="KW-1185">Reference proteome</keyword>
<dbReference type="InterPro" id="IPR005273">
    <property type="entry name" value="Ura-DNA_glyco_family4"/>
</dbReference>
<keyword evidence="5" id="KW-0004">4Fe-4S</keyword>
<gene>
    <name evidence="13" type="ORF">ABIE08_001656</name>
</gene>
<dbReference type="PANTHER" id="PTHR33693:SF1">
    <property type="entry name" value="TYPE-4 URACIL-DNA GLYCOSYLASE"/>
    <property type="match status" value="1"/>
</dbReference>
<evidence type="ECO:0000256" key="3">
    <source>
        <dbReference type="ARBA" id="ARBA00012030"/>
    </source>
</evidence>
<dbReference type="SMART" id="SM00986">
    <property type="entry name" value="UDG"/>
    <property type="match status" value="1"/>
</dbReference>
<proteinExistence type="inferred from homology"/>
<keyword evidence="7" id="KW-0227">DNA damage</keyword>
<keyword evidence="9" id="KW-0408">Iron</keyword>
<comment type="caution">
    <text evidence="13">The sequence shown here is derived from an EMBL/GenBank/DDBJ whole genome shotgun (WGS) entry which is preliminary data.</text>
</comment>
<dbReference type="SMART" id="SM00987">
    <property type="entry name" value="UreE_C"/>
    <property type="match status" value="1"/>
</dbReference>
<evidence type="ECO:0000256" key="11">
    <source>
        <dbReference type="ARBA" id="ARBA00023204"/>
    </source>
</evidence>
<dbReference type="PANTHER" id="PTHR33693">
    <property type="entry name" value="TYPE-5 URACIL-DNA GLYCOSYLASE"/>
    <property type="match status" value="1"/>
</dbReference>
<evidence type="ECO:0000313" key="14">
    <source>
        <dbReference type="Proteomes" id="UP001549321"/>
    </source>
</evidence>
<keyword evidence="8 13" id="KW-0378">Hydrolase</keyword>
<evidence type="ECO:0000259" key="12">
    <source>
        <dbReference type="SMART" id="SM00986"/>
    </source>
</evidence>
<dbReference type="InterPro" id="IPR005122">
    <property type="entry name" value="Uracil-DNA_glycosylase-like"/>
</dbReference>
<protein>
    <recommendedName>
        <fullName evidence="4">Type-4 uracil-DNA glycosylase</fullName>
        <ecNumber evidence="3">3.2.2.27</ecNumber>
    </recommendedName>
</protein>
<dbReference type="EMBL" id="JBEPSM010000001">
    <property type="protein sequence ID" value="MET4633743.1"/>
    <property type="molecule type" value="Genomic_DNA"/>
</dbReference>
<dbReference type="GO" id="GO:0004844">
    <property type="term" value="F:uracil DNA N-glycosylase activity"/>
    <property type="evidence" value="ECO:0007669"/>
    <property type="project" value="UniProtKB-EC"/>
</dbReference>
<comment type="similarity">
    <text evidence="2">Belongs to the uracil-DNA glycosylase (UDG) superfamily. Type 4 (UDGa) family.</text>
</comment>
<dbReference type="SUPFAM" id="SSF52141">
    <property type="entry name" value="Uracil-DNA glycosylase-like"/>
    <property type="match status" value="1"/>
</dbReference>
<dbReference type="Gene3D" id="3.40.470.10">
    <property type="entry name" value="Uracil-DNA glycosylase-like domain"/>
    <property type="match status" value="1"/>
</dbReference>
<evidence type="ECO:0000313" key="13">
    <source>
        <dbReference type="EMBL" id="MET4633743.1"/>
    </source>
</evidence>
<evidence type="ECO:0000256" key="7">
    <source>
        <dbReference type="ARBA" id="ARBA00022763"/>
    </source>
</evidence>
<evidence type="ECO:0000256" key="1">
    <source>
        <dbReference type="ARBA" id="ARBA00001400"/>
    </source>
</evidence>
<feature type="domain" description="Uracil-DNA glycosylase-like" evidence="12">
    <location>
        <begin position="128"/>
        <end position="278"/>
    </location>
</feature>
<accession>A0ABV2QXY4</accession>
<keyword evidence="10" id="KW-0411">Iron-sulfur</keyword>
<evidence type="ECO:0000256" key="2">
    <source>
        <dbReference type="ARBA" id="ARBA00006521"/>
    </source>
</evidence>
<evidence type="ECO:0000256" key="9">
    <source>
        <dbReference type="ARBA" id="ARBA00023004"/>
    </source>
</evidence>
<reference evidence="13 14" key="1">
    <citation type="submission" date="2024-06" db="EMBL/GenBank/DDBJ databases">
        <title>Sorghum-associated microbial communities from plants grown in Nebraska, USA.</title>
        <authorList>
            <person name="Schachtman D."/>
        </authorList>
    </citation>
    <scope>NUCLEOTIDE SEQUENCE [LARGE SCALE GENOMIC DNA]</scope>
    <source>
        <strain evidence="13 14">3207</strain>
    </source>
</reference>
<keyword evidence="11" id="KW-0234">DNA repair</keyword>
<dbReference type="InterPro" id="IPR051536">
    <property type="entry name" value="UDG_Type-4/5"/>
</dbReference>
<organism evidence="13 14">
    <name type="scientific">Kaistia defluvii</name>
    <dbReference type="NCBI Taxonomy" id="410841"/>
    <lineage>
        <taxon>Bacteria</taxon>
        <taxon>Pseudomonadati</taxon>
        <taxon>Pseudomonadota</taxon>
        <taxon>Alphaproteobacteria</taxon>
        <taxon>Hyphomicrobiales</taxon>
        <taxon>Kaistiaceae</taxon>
        <taxon>Kaistia</taxon>
    </lineage>
</organism>
<dbReference type="EC" id="3.2.2.27" evidence="3"/>
<evidence type="ECO:0000256" key="6">
    <source>
        <dbReference type="ARBA" id="ARBA00022723"/>
    </source>
</evidence>
<dbReference type="InterPro" id="IPR036895">
    <property type="entry name" value="Uracil-DNA_glycosylase-like_sf"/>
</dbReference>
<evidence type="ECO:0000256" key="10">
    <source>
        <dbReference type="ARBA" id="ARBA00023014"/>
    </source>
</evidence>
<comment type="catalytic activity">
    <reaction evidence="1">
        <text>Hydrolyzes single-stranded DNA or mismatched double-stranded DNA and polynucleotides, releasing free uracil.</text>
        <dbReference type="EC" id="3.2.2.27"/>
    </reaction>
</comment>
<dbReference type="Pfam" id="PF03167">
    <property type="entry name" value="UDG"/>
    <property type="match status" value="1"/>
</dbReference>
<dbReference type="NCBIfam" id="TIGR00758">
    <property type="entry name" value="UDG_fam4"/>
    <property type="match status" value="1"/>
</dbReference>
<dbReference type="Proteomes" id="UP001549321">
    <property type="component" value="Unassembled WGS sequence"/>
</dbReference>
<keyword evidence="13" id="KW-0326">Glycosidase</keyword>
<dbReference type="CDD" id="cd10030">
    <property type="entry name" value="UDG-F4_TTUDGA_SPO1dp_like"/>
    <property type="match status" value="1"/>
</dbReference>
<evidence type="ECO:0000256" key="8">
    <source>
        <dbReference type="ARBA" id="ARBA00022801"/>
    </source>
</evidence>